<evidence type="ECO:0000256" key="1">
    <source>
        <dbReference type="SAM" id="MobiDB-lite"/>
    </source>
</evidence>
<organism evidence="2">
    <name type="scientific">Mesocestoides corti</name>
    <name type="common">Flatworm</name>
    <dbReference type="NCBI Taxonomy" id="53468"/>
    <lineage>
        <taxon>Eukaryota</taxon>
        <taxon>Metazoa</taxon>
        <taxon>Spiralia</taxon>
        <taxon>Lophotrochozoa</taxon>
        <taxon>Platyhelminthes</taxon>
        <taxon>Cestoda</taxon>
        <taxon>Eucestoda</taxon>
        <taxon>Cyclophyllidea</taxon>
        <taxon>Mesocestoididae</taxon>
        <taxon>Mesocestoides</taxon>
    </lineage>
</organism>
<proteinExistence type="predicted"/>
<reference evidence="2" key="1">
    <citation type="submission" date="2019-11" db="UniProtKB">
        <authorList>
            <consortium name="WormBaseParasite"/>
        </authorList>
    </citation>
    <scope>IDENTIFICATION</scope>
</reference>
<sequence>MSSASIHRRLSFDTFREGYFLLELRPLTIVDRPGNGVVEKKDLSSGSQRIEST</sequence>
<accession>A0A5K3ELP1</accession>
<dbReference type="WBParaSite" id="MCU_001116-RA">
    <property type="protein sequence ID" value="MCU_001116-RA"/>
    <property type="gene ID" value="MCU_001116"/>
</dbReference>
<dbReference type="AlphaFoldDB" id="A0A5K3ELP1"/>
<protein>
    <submittedName>
        <fullName evidence="2">Uncharacterized protein</fullName>
    </submittedName>
</protein>
<name>A0A5K3ELP1_MESCO</name>
<feature type="region of interest" description="Disordered" evidence="1">
    <location>
        <begin position="34"/>
        <end position="53"/>
    </location>
</feature>
<evidence type="ECO:0000313" key="2">
    <source>
        <dbReference type="WBParaSite" id="MCU_001116-RA"/>
    </source>
</evidence>
<feature type="compositionally biased region" description="Polar residues" evidence="1">
    <location>
        <begin position="44"/>
        <end position="53"/>
    </location>
</feature>